<evidence type="ECO:0000256" key="1">
    <source>
        <dbReference type="ARBA" id="ARBA00009518"/>
    </source>
</evidence>
<dbReference type="InterPro" id="IPR012337">
    <property type="entry name" value="RNaseH-like_sf"/>
</dbReference>
<evidence type="ECO:0000256" key="10">
    <source>
        <dbReference type="ARBA" id="ARBA00023172"/>
    </source>
</evidence>
<dbReference type="PROSITE" id="PS01321">
    <property type="entry name" value="RUVC"/>
    <property type="match status" value="1"/>
</dbReference>
<evidence type="ECO:0000313" key="15">
    <source>
        <dbReference type="EMBL" id="EFY07320.1"/>
    </source>
</evidence>
<dbReference type="SUPFAM" id="SSF53098">
    <property type="entry name" value="Ribonuclease H-like"/>
    <property type="match status" value="1"/>
</dbReference>
<comment type="cofactor">
    <cofactor evidence="13">
        <name>Mg(2+)</name>
        <dbReference type="ChEBI" id="CHEBI:18420"/>
    </cofactor>
    <text evidence="13">Binds 2 Mg(2+) ion per subunit.</text>
</comment>
<comment type="subunit">
    <text evidence="13">Homodimer which binds Holliday junction (HJ) DNA. The HJ becomes 2-fold symmetrical on binding to RuvC with unstacked arms; it has a different conformation from HJ DNA in complex with RuvA. In the full resolvosome a probable DNA-RuvA(4)-RuvB(12)-RuvC(2) complex forms which resolves the HJ.</text>
</comment>
<dbReference type="HAMAP" id="MF_00034">
    <property type="entry name" value="RuvC"/>
    <property type="match status" value="1"/>
</dbReference>
<evidence type="ECO:0000256" key="8">
    <source>
        <dbReference type="ARBA" id="ARBA00022842"/>
    </source>
</evidence>
<keyword evidence="3 13" id="KW-0540">Nuclease</keyword>
<feature type="binding site" evidence="13">
    <location>
        <position position="68"/>
    </location>
    <ligand>
        <name>Mg(2+)</name>
        <dbReference type="ChEBI" id="CHEBI:18420"/>
        <label>2</label>
    </ligand>
</feature>
<evidence type="ECO:0000256" key="9">
    <source>
        <dbReference type="ARBA" id="ARBA00023125"/>
    </source>
</evidence>
<feature type="active site" evidence="13">
    <location>
        <position position="140"/>
    </location>
</feature>
<dbReference type="PRINTS" id="PR00696">
    <property type="entry name" value="RSOLVASERUVC"/>
</dbReference>
<dbReference type="Gene3D" id="3.30.420.10">
    <property type="entry name" value="Ribonuclease H-like superfamily/Ribonuclease H"/>
    <property type="match status" value="1"/>
</dbReference>
<dbReference type="CDD" id="cd16962">
    <property type="entry name" value="RuvC"/>
    <property type="match status" value="1"/>
</dbReference>
<keyword evidence="9 13" id="KW-0238">DNA-binding</keyword>
<dbReference type="GO" id="GO:0006281">
    <property type="term" value="P:DNA repair"/>
    <property type="evidence" value="ECO:0007669"/>
    <property type="project" value="UniProtKB-UniRule"/>
</dbReference>
<evidence type="ECO:0000256" key="3">
    <source>
        <dbReference type="ARBA" id="ARBA00022722"/>
    </source>
</evidence>
<evidence type="ECO:0000256" key="12">
    <source>
        <dbReference type="ARBA" id="ARBA00029354"/>
    </source>
</evidence>
<dbReference type="EC" id="3.1.21.10" evidence="13 14"/>
<keyword evidence="2 13" id="KW-0963">Cytoplasm</keyword>
<dbReference type="Proteomes" id="UP000018458">
    <property type="component" value="Unassembled WGS sequence"/>
</dbReference>
<feature type="active site" evidence="13">
    <location>
        <position position="68"/>
    </location>
</feature>
<keyword evidence="11 13" id="KW-0234">DNA repair</keyword>
<dbReference type="EMBL" id="AEVO01000042">
    <property type="protein sequence ID" value="EFY07320.1"/>
    <property type="molecule type" value="Genomic_DNA"/>
</dbReference>
<comment type="caution">
    <text evidence="15">The sequence shown here is derived from an EMBL/GenBank/DDBJ whole genome shotgun (WGS) entry which is preliminary data.</text>
</comment>
<keyword evidence="10 13" id="KW-0233">DNA recombination</keyword>
<evidence type="ECO:0000256" key="5">
    <source>
        <dbReference type="ARBA" id="ARBA00022759"/>
    </source>
</evidence>
<comment type="subcellular location">
    <subcellularLocation>
        <location evidence="13">Cytoplasm</location>
    </subcellularLocation>
</comment>
<dbReference type="NCBIfam" id="TIGR00228">
    <property type="entry name" value="ruvC"/>
    <property type="match status" value="1"/>
</dbReference>
<accession>E8LJM2</accession>
<keyword evidence="8 13" id="KW-0460">Magnesium</keyword>
<keyword evidence="5 13" id="KW-0255">Endonuclease</keyword>
<keyword evidence="4 13" id="KW-0479">Metal-binding</keyword>
<feature type="binding site" evidence="13">
    <location>
        <position position="9"/>
    </location>
    <ligand>
        <name>Mg(2+)</name>
        <dbReference type="ChEBI" id="CHEBI:18420"/>
        <label>1</label>
    </ligand>
</feature>
<name>E8LJM2_SUCHY</name>
<dbReference type="InterPro" id="IPR002176">
    <property type="entry name" value="X-over_junc_endoDNase_RuvC"/>
</dbReference>
<comment type="catalytic activity">
    <reaction evidence="12 13">
        <text>Endonucleolytic cleavage at a junction such as a reciprocal single-stranded crossover between two homologous DNA duplexes (Holliday junction).</text>
        <dbReference type="EC" id="3.1.21.10"/>
    </reaction>
</comment>
<sequence>MAEIILGIDPGSRKTGYGVIKIQGSALVYLGSGCINAGSGALYKRLQTIFVAVSTIIEQFSPTVFAIEETFLSKNVQSTVKLSEARAAAMIAGSNAGLEIFEYTPRQIKQAVVGYGAAQKHQVQYMVERILKLSGTPQADAADALACAICHGYTSAVTKAMRFTAPVGNFGHGRFQN</sequence>
<dbReference type="GO" id="GO:0005737">
    <property type="term" value="C:cytoplasm"/>
    <property type="evidence" value="ECO:0007669"/>
    <property type="project" value="UniProtKB-SubCell"/>
</dbReference>
<dbReference type="GO" id="GO:0008821">
    <property type="term" value="F:crossover junction DNA endonuclease activity"/>
    <property type="evidence" value="ECO:0007669"/>
    <property type="project" value="UniProtKB-UniRule"/>
</dbReference>
<evidence type="ECO:0000256" key="11">
    <source>
        <dbReference type="ARBA" id="ARBA00023204"/>
    </source>
</evidence>
<dbReference type="FunFam" id="3.30.420.10:FF:000002">
    <property type="entry name" value="Crossover junction endodeoxyribonuclease RuvC"/>
    <property type="match status" value="1"/>
</dbReference>
<dbReference type="eggNOG" id="COG0817">
    <property type="taxonomic scope" value="Bacteria"/>
</dbReference>
<dbReference type="GO" id="GO:0048476">
    <property type="term" value="C:Holliday junction resolvase complex"/>
    <property type="evidence" value="ECO:0007669"/>
    <property type="project" value="UniProtKB-UniRule"/>
</dbReference>
<comment type="similarity">
    <text evidence="1 13">Belongs to the RuvC family.</text>
</comment>
<evidence type="ECO:0000256" key="7">
    <source>
        <dbReference type="ARBA" id="ARBA00022801"/>
    </source>
</evidence>
<evidence type="ECO:0000313" key="16">
    <source>
        <dbReference type="Proteomes" id="UP000018458"/>
    </source>
</evidence>
<keyword evidence="16" id="KW-1185">Reference proteome</keyword>
<dbReference type="RefSeq" id="WP_009143110.1">
    <property type="nucleotide sequence ID" value="NZ_GL830979.1"/>
</dbReference>
<dbReference type="PANTHER" id="PTHR30194">
    <property type="entry name" value="CROSSOVER JUNCTION ENDODEOXYRIBONUCLEASE RUVC"/>
    <property type="match status" value="1"/>
</dbReference>
<evidence type="ECO:0000256" key="14">
    <source>
        <dbReference type="NCBIfam" id="TIGR00228"/>
    </source>
</evidence>
<organism evidence="15 16">
    <name type="scientific">Succinatimonas hippei (strain DSM 22608 / JCM 16073 / KCTC 15190 / YIT 12066)</name>
    <dbReference type="NCBI Taxonomy" id="762983"/>
    <lineage>
        <taxon>Bacteria</taxon>
        <taxon>Pseudomonadati</taxon>
        <taxon>Pseudomonadota</taxon>
        <taxon>Gammaproteobacteria</taxon>
        <taxon>Aeromonadales</taxon>
        <taxon>Succinivibrionaceae</taxon>
        <taxon>Succinatimonas</taxon>
    </lineage>
</organism>
<protein>
    <recommendedName>
        <fullName evidence="13 14">Crossover junction endodeoxyribonuclease RuvC</fullName>
        <ecNumber evidence="13 14">3.1.21.10</ecNumber>
    </recommendedName>
    <alternativeName>
        <fullName evidence="13">Holliday junction nuclease RuvC</fullName>
    </alternativeName>
    <alternativeName>
        <fullName evidence="13">Holliday junction resolvase RuvC</fullName>
    </alternativeName>
</protein>
<reference evidence="15 16" key="1">
    <citation type="submission" date="2011-01" db="EMBL/GenBank/DDBJ databases">
        <authorList>
            <person name="Weinstock G."/>
            <person name="Sodergren E."/>
            <person name="Clifton S."/>
            <person name="Fulton L."/>
            <person name="Fulton B."/>
            <person name="Courtney L."/>
            <person name="Fronick C."/>
            <person name="Harrison M."/>
            <person name="Strong C."/>
            <person name="Farmer C."/>
            <person name="Delahaunty K."/>
            <person name="Markovic C."/>
            <person name="Hall O."/>
            <person name="Minx P."/>
            <person name="Tomlinson C."/>
            <person name="Mitreva M."/>
            <person name="Hou S."/>
            <person name="Chen J."/>
            <person name="Wollam A."/>
            <person name="Pepin K.H."/>
            <person name="Johnson M."/>
            <person name="Bhonagiri V."/>
            <person name="Zhang X."/>
            <person name="Suruliraj S."/>
            <person name="Warren W."/>
            <person name="Chinwalla A."/>
            <person name="Mardis E.R."/>
            <person name="Wilson R.K."/>
        </authorList>
    </citation>
    <scope>NUCLEOTIDE SEQUENCE [LARGE SCALE GENOMIC DNA]</scope>
    <source>
        <strain evidence="16">DSM 22608 / JCM 16073 / KCTC 15190 / YIT 12066</strain>
    </source>
</reference>
<gene>
    <name evidence="13 15" type="primary">ruvC</name>
    <name evidence="15" type="ORF">HMPREF9444_00901</name>
</gene>
<dbReference type="AlphaFoldDB" id="E8LJM2"/>
<dbReference type="GO" id="GO:0006310">
    <property type="term" value="P:DNA recombination"/>
    <property type="evidence" value="ECO:0007669"/>
    <property type="project" value="UniProtKB-UniRule"/>
</dbReference>
<evidence type="ECO:0000256" key="4">
    <source>
        <dbReference type="ARBA" id="ARBA00022723"/>
    </source>
</evidence>
<keyword evidence="6 13" id="KW-0227">DNA damage</keyword>
<feature type="binding site" evidence="13">
    <location>
        <position position="140"/>
    </location>
    <ligand>
        <name>Mg(2+)</name>
        <dbReference type="ChEBI" id="CHEBI:18420"/>
        <label>1</label>
    </ligand>
</feature>
<dbReference type="GO" id="GO:0003677">
    <property type="term" value="F:DNA binding"/>
    <property type="evidence" value="ECO:0007669"/>
    <property type="project" value="UniProtKB-KW"/>
</dbReference>
<dbReference type="STRING" id="762983.HMPREF9444_00901"/>
<evidence type="ECO:0000256" key="13">
    <source>
        <dbReference type="HAMAP-Rule" id="MF_00034"/>
    </source>
</evidence>
<dbReference type="Pfam" id="PF02075">
    <property type="entry name" value="RuvC"/>
    <property type="match status" value="1"/>
</dbReference>
<dbReference type="GO" id="GO:0000287">
    <property type="term" value="F:magnesium ion binding"/>
    <property type="evidence" value="ECO:0007669"/>
    <property type="project" value="UniProtKB-UniRule"/>
</dbReference>
<dbReference type="HOGENOM" id="CLU_091257_2_1_6"/>
<keyword evidence="7 13" id="KW-0378">Hydrolase</keyword>
<dbReference type="InterPro" id="IPR020563">
    <property type="entry name" value="X-over_junc_endoDNase_Mg_BS"/>
</dbReference>
<comment type="function">
    <text evidence="13">The RuvA-RuvB-RuvC complex processes Holliday junction (HJ) DNA during genetic recombination and DNA repair. Endonuclease that resolves HJ intermediates. Cleaves cruciform DNA by making single-stranded nicks across the HJ at symmetrical positions within the homologous arms, yielding a 5'-phosphate and a 3'-hydroxyl group; requires a central core of homology in the junction. The consensus cleavage sequence is 5'-(A/T)TT(C/G)-3'. Cleavage occurs on the 3'-side of the TT dinucleotide at the point of strand exchange. HJ branch migration catalyzed by RuvA-RuvB allows RuvC to scan DNA until it finds its consensus sequence, where it cleaves and resolves the cruciform DNA.</text>
</comment>
<dbReference type="InterPro" id="IPR036397">
    <property type="entry name" value="RNaseH_sf"/>
</dbReference>
<evidence type="ECO:0000256" key="6">
    <source>
        <dbReference type="ARBA" id="ARBA00022763"/>
    </source>
</evidence>
<evidence type="ECO:0000256" key="2">
    <source>
        <dbReference type="ARBA" id="ARBA00022490"/>
    </source>
</evidence>
<dbReference type="OrthoDB" id="9805499at2"/>
<feature type="active site" evidence="13">
    <location>
        <position position="9"/>
    </location>
</feature>
<dbReference type="PANTHER" id="PTHR30194:SF3">
    <property type="entry name" value="CROSSOVER JUNCTION ENDODEOXYRIBONUCLEASE RUVC"/>
    <property type="match status" value="1"/>
</dbReference>
<proteinExistence type="inferred from homology"/>